<dbReference type="GO" id="GO:0031671">
    <property type="term" value="P:primary cell septum biogenesis"/>
    <property type="evidence" value="ECO:0007669"/>
    <property type="project" value="EnsemblFungi"/>
</dbReference>
<dbReference type="GO" id="GO:0051015">
    <property type="term" value="F:actin filament binding"/>
    <property type="evidence" value="ECO:0007669"/>
    <property type="project" value="EnsemblFungi"/>
</dbReference>
<evidence type="ECO:0000256" key="7">
    <source>
        <dbReference type="PROSITE-ProRule" id="PRU01077"/>
    </source>
</evidence>
<feature type="domain" description="SH3" evidence="10">
    <location>
        <begin position="642"/>
        <end position="710"/>
    </location>
</feature>
<dbReference type="GO" id="GO:0051017">
    <property type="term" value="P:actin filament bundle assembly"/>
    <property type="evidence" value="ECO:0007669"/>
    <property type="project" value="EnsemblFungi"/>
</dbReference>
<dbReference type="InterPro" id="IPR001060">
    <property type="entry name" value="FCH_dom"/>
</dbReference>
<dbReference type="InterPro" id="IPR001452">
    <property type="entry name" value="SH3_domain"/>
</dbReference>
<feature type="compositionally biased region" description="Basic and acidic residues" evidence="9">
    <location>
        <begin position="414"/>
        <end position="429"/>
    </location>
</feature>
<feature type="compositionally biased region" description="Low complexity" evidence="9">
    <location>
        <begin position="430"/>
        <end position="452"/>
    </location>
</feature>
<sequence length="712" mass="80550">MSYSYDTCFWDPNDNGVNVLLEHVGNGIKSMDGLTTFFKLRAELEKDYARRLGAAIDLYDKSYCEEYGALFKTIQSFFPLERSRALAHSKLSELVYRQVYSELKSLQSELSARLTTLSGRIEKLRFDKYDKKKGCESLSVKLRDAEVRLSELNLNKNNIIGNRRKIESLEKEQKKWESNVHEFQIQLNVLKQEYKASQKFWINEWHSLSHDLQHLEIKRISTIQVLLQSFAQTAIDTSIIEQTKMETLINELATFTPMDDISKFSSEFGTGRLKEKRQRSSRLVNGNASTASKSSMENLSSSHMSRGPDPYVENIRKLSSQLQKTTVTPRVLKVSRTEGTDNGKSYRAESNDYQMLNSNTSIEHRPSSFIPSSSEPYSNSNGSNTNETLRRRVHEDKEDRRVSDHLRVGCQPKSIEREPSFVKNIEKSASESGSYSSGRHSFSPSSSSGTSSNPTDFSHKIKSHRSMDSLATSVSSMASSIDDSQRFAKSWNSANRKRKSMSHLQSPEINISTIDDQLDNSKNTTAQRTTHPSQSTNTFNRDVSSNTILVDPRYQSSKNSMDMSRVRSSRSIDSSRRKSMVLDSSVNPISDALNEMERIKSGGSSTAYSDEARRKDLPSGYGRVDDNGMPVTLPTITKEGEEVIKFAKALYPLINSEAQELANFEKGDYLLLTEVVNEDWYRGEVYGNSNTTTTHGNGLIPSNFIQILHNQL</sequence>
<feature type="compositionally biased region" description="Polar residues" evidence="9">
    <location>
        <begin position="502"/>
        <end position="559"/>
    </location>
</feature>
<feature type="compositionally biased region" description="Low complexity" evidence="9">
    <location>
        <begin position="367"/>
        <end position="384"/>
    </location>
</feature>
<dbReference type="GO" id="GO:0072741">
    <property type="term" value="P:protein localization to cell division site"/>
    <property type="evidence" value="ECO:0007669"/>
    <property type="project" value="EnsemblFungi"/>
</dbReference>
<accession>A0A0W0CM09</accession>
<dbReference type="GO" id="GO:1903471">
    <property type="term" value="P:regulation of mitotic actomyosin contractile ring contraction"/>
    <property type="evidence" value="ECO:0007669"/>
    <property type="project" value="EnsemblFungi"/>
</dbReference>
<dbReference type="Gene3D" id="1.20.1270.60">
    <property type="entry name" value="Arfaptin homology (AH) domain/BAR domain"/>
    <property type="match status" value="1"/>
</dbReference>
<gene>
    <name evidence="12" type="ORF">AO440_001347</name>
</gene>
<dbReference type="Pfam" id="PF00611">
    <property type="entry name" value="FCH"/>
    <property type="match status" value="1"/>
</dbReference>
<evidence type="ECO:0000259" key="11">
    <source>
        <dbReference type="PROSITE" id="PS51741"/>
    </source>
</evidence>
<evidence type="ECO:0000256" key="2">
    <source>
        <dbReference type="ARBA" id="ARBA00022443"/>
    </source>
</evidence>
<dbReference type="GO" id="GO:0044697">
    <property type="term" value="C:HICS complex"/>
    <property type="evidence" value="ECO:0007669"/>
    <property type="project" value="EnsemblFungi"/>
</dbReference>
<dbReference type="GO" id="GO:1902404">
    <property type="term" value="P:mitotic actomyosin contractile ring contraction"/>
    <property type="evidence" value="ECO:0007669"/>
    <property type="project" value="EnsemblFungi"/>
</dbReference>
<dbReference type="AlphaFoldDB" id="A0A0W0CM09"/>
<keyword evidence="5" id="KW-0206">Cytoskeleton</keyword>
<dbReference type="InterPro" id="IPR036028">
    <property type="entry name" value="SH3-like_dom_sf"/>
</dbReference>
<dbReference type="SMART" id="SM00326">
    <property type="entry name" value="SH3"/>
    <property type="match status" value="1"/>
</dbReference>
<dbReference type="VEuPathDB" id="FungiDB:GWK60_F05489"/>
<evidence type="ECO:0000256" key="6">
    <source>
        <dbReference type="PROSITE-ProRule" id="PRU00192"/>
    </source>
</evidence>
<dbReference type="InterPro" id="IPR027267">
    <property type="entry name" value="AH/BAR_dom_sf"/>
</dbReference>
<reference evidence="12 13" key="1">
    <citation type="submission" date="2015-10" db="EMBL/GenBank/DDBJ databases">
        <title>Draft genomes sequences of Candida glabrata isolates 1A, 1B, 2A, 2B, 3A and 3B.</title>
        <authorList>
            <person name="Haavelsrud O.E."/>
            <person name="Gaustad P."/>
        </authorList>
    </citation>
    <scope>NUCLEOTIDE SEQUENCE [LARGE SCALE GENOMIC DNA]</scope>
    <source>
        <strain evidence="12">910700640</strain>
    </source>
</reference>
<dbReference type="GO" id="GO:1903475">
    <property type="term" value="P:mitotic actomyosin contractile ring assembly"/>
    <property type="evidence" value="ECO:0007669"/>
    <property type="project" value="EnsemblFungi"/>
</dbReference>
<comment type="caution">
    <text evidence="12">The sequence shown here is derived from an EMBL/GenBank/DDBJ whole genome shotgun (WGS) entry which is preliminary data.</text>
</comment>
<feature type="region of interest" description="Disordered" evidence="9">
    <location>
        <begin position="320"/>
        <end position="470"/>
    </location>
</feature>
<dbReference type="GO" id="GO:0051126">
    <property type="term" value="P:negative regulation of actin nucleation"/>
    <property type="evidence" value="ECO:0007669"/>
    <property type="project" value="EnsemblFungi"/>
</dbReference>
<dbReference type="GO" id="GO:0090339">
    <property type="term" value="P:negative regulation of formin-nucleated actin cable assembly"/>
    <property type="evidence" value="ECO:0007669"/>
    <property type="project" value="EnsemblFungi"/>
</dbReference>
<dbReference type="SMART" id="SM00055">
    <property type="entry name" value="FCH"/>
    <property type="match status" value="1"/>
</dbReference>
<evidence type="ECO:0000259" key="10">
    <source>
        <dbReference type="PROSITE" id="PS50002"/>
    </source>
</evidence>
<feature type="compositionally biased region" description="Polar residues" evidence="9">
    <location>
        <begin position="351"/>
        <end position="361"/>
    </location>
</feature>
<feature type="region of interest" description="Disordered" evidence="9">
    <location>
        <begin position="492"/>
        <end position="581"/>
    </location>
</feature>
<dbReference type="GO" id="GO:0042802">
    <property type="term" value="F:identical protein binding"/>
    <property type="evidence" value="ECO:0007669"/>
    <property type="project" value="EnsemblFungi"/>
</dbReference>
<feature type="compositionally biased region" description="Polar residues" evidence="9">
    <location>
        <begin position="281"/>
        <end position="291"/>
    </location>
</feature>
<dbReference type="SUPFAM" id="SSF103657">
    <property type="entry name" value="BAR/IMD domain-like"/>
    <property type="match status" value="1"/>
</dbReference>
<dbReference type="EMBL" id="LLZZ01000137">
    <property type="protein sequence ID" value="KTB00603.1"/>
    <property type="molecule type" value="Genomic_DNA"/>
</dbReference>
<keyword evidence="7 8" id="KW-0175">Coiled coil</keyword>
<dbReference type="VEuPathDB" id="FungiDB:B1J91_F05885g"/>
<keyword evidence="2 6" id="KW-0728">SH3 domain</keyword>
<feature type="region of interest" description="Disordered" evidence="9">
    <location>
        <begin position="598"/>
        <end position="626"/>
    </location>
</feature>
<evidence type="ECO:0000256" key="9">
    <source>
        <dbReference type="SAM" id="MobiDB-lite"/>
    </source>
</evidence>
<feature type="coiled-coil region" evidence="8">
    <location>
        <begin position="135"/>
        <end position="193"/>
    </location>
</feature>
<dbReference type="GO" id="GO:0005543">
    <property type="term" value="F:phospholipid binding"/>
    <property type="evidence" value="ECO:0007669"/>
    <property type="project" value="EnsemblFungi"/>
</dbReference>
<dbReference type="GO" id="GO:0032038">
    <property type="term" value="F:myosin II heavy chain binding"/>
    <property type="evidence" value="ECO:0007669"/>
    <property type="project" value="EnsemblFungi"/>
</dbReference>
<dbReference type="Gene3D" id="2.30.30.40">
    <property type="entry name" value="SH3 Domains"/>
    <property type="match status" value="1"/>
</dbReference>
<feature type="compositionally biased region" description="Basic and acidic residues" evidence="9">
    <location>
        <begin position="388"/>
        <end position="407"/>
    </location>
</feature>
<evidence type="ECO:0000256" key="8">
    <source>
        <dbReference type="SAM" id="Coils"/>
    </source>
</evidence>
<feature type="region of interest" description="Disordered" evidence="9">
    <location>
        <begin position="270"/>
        <end position="308"/>
    </location>
</feature>
<dbReference type="VEuPathDB" id="FungiDB:GVI51_F05511"/>
<dbReference type="VEuPathDB" id="FungiDB:CAGL0F05885g"/>
<evidence type="ECO:0000256" key="5">
    <source>
        <dbReference type="ARBA" id="ARBA00023212"/>
    </source>
</evidence>
<comment type="subcellular location">
    <subcellularLocation>
        <location evidence="1">Cytoplasm</location>
        <location evidence="1">Cytoskeleton</location>
    </subcellularLocation>
</comment>
<evidence type="ECO:0000256" key="3">
    <source>
        <dbReference type="ARBA" id="ARBA00022490"/>
    </source>
</evidence>
<dbReference type="PROSITE" id="PS50002">
    <property type="entry name" value="SH3"/>
    <property type="match status" value="1"/>
</dbReference>
<dbReference type="GO" id="GO:0120155">
    <property type="term" value="C:MIH complex"/>
    <property type="evidence" value="ECO:0007669"/>
    <property type="project" value="EnsemblFungi"/>
</dbReference>
<dbReference type="GO" id="GO:0000144">
    <property type="term" value="C:cellular bud neck septin ring"/>
    <property type="evidence" value="ECO:0007669"/>
    <property type="project" value="EnsemblFungi"/>
</dbReference>
<feature type="compositionally biased region" description="Low complexity" evidence="9">
    <location>
        <begin position="292"/>
        <end position="305"/>
    </location>
</feature>
<dbReference type="GO" id="GO:0120104">
    <property type="term" value="C:mitotic actomyosin contractile ring, proximal layer"/>
    <property type="evidence" value="ECO:0007669"/>
    <property type="project" value="TreeGrafter"/>
</dbReference>
<dbReference type="PANTHER" id="PTHR23065:SF7">
    <property type="entry name" value="NOSTRIN, ISOFORM H"/>
    <property type="match status" value="1"/>
</dbReference>
<keyword evidence="4" id="KW-0597">Phosphoprotein</keyword>
<organism evidence="12 13">
    <name type="scientific">Candida glabrata</name>
    <name type="common">Yeast</name>
    <name type="synonym">Torulopsis glabrata</name>
    <dbReference type="NCBI Taxonomy" id="5478"/>
    <lineage>
        <taxon>Eukaryota</taxon>
        <taxon>Fungi</taxon>
        <taxon>Dikarya</taxon>
        <taxon>Ascomycota</taxon>
        <taxon>Saccharomycotina</taxon>
        <taxon>Saccharomycetes</taxon>
        <taxon>Saccharomycetales</taxon>
        <taxon>Saccharomycetaceae</taxon>
        <taxon>Nakaseomyces</taxon>
    </lineage>
</organism>
<dbReference type="Proteomes" id="UP000054886">
    <property type="component" value="Unassembled WGS sequence"/>
</dbReference>
<feature type="domain" description="F-BAR" evidence="11">
    <location>
        <begin position="1"/>
        <end position="260"/>
    </location>
</feature>
<dbReference type="GO" id="GO:0000142">
    <property type="term" value="C:cellular bud neck contractile ring"/>
    <property type="evidence" value="ECO:0007669"/>
    <property type="project" value="EnsemblFungi"/>
</dbReference>
<evidence type="ECO:0000313" key="12">
    <source>
        <dbReference type="EMBL" id="KTB00603.1"/>
    </source>
</evidence>
<dbReference type="PROSITE" id="PS51741">
    <property type="entry name" value="F_BAR"/>
    <property type="match status" value="1"/>
</dbReference>
<protein>
    <submittedName>
        <fullName evidence="12">Cytokinesis protein 2</fullName>
    </submittedName>
</protein>
<evidence type="ECO:0000256" key="4">
    <source>
        <dbReference type="ARBA" id="ARBA00022553"/>
    </source>
</evidence>
<keyword evidence="3" id="KW-0963">Cytoplasm</keyword>
<dbReference type="PANTHER" id="PTHR23065">
    <property type="entry name" value="PROLINE-SERINE-THREONINE PHOSPHATASE INTERACTING PROTEIN 1"/>
    <property type="match status" value="1"/>
</dbReference>
<feature type="compositionally biased region" description="Basic and acidic residues" evidence="9">
    <location>
        <begin position="335"/>
        <end position="350"/>
    </location>
</feature>
<evidence type="ECO:0000313" key="13">
    <source>
        <dbReference type="Proteomes" id="UP000054886"/>
    </source>
</evidence>
<proteinExistence type="predicted"/>
<dbReference type="SUPFAM" id="SSF50044">
    <property type="entry name" value="SH3-domain"/>
    <property type="match status" value="1"/>
</dbReference>
<name>A0A0W0CM09_CANGB</name>
<dbReference type="GO" id="GO:0009898">
    <property type="term" value="C:cytoplasmic side of plasma membrane"/>
    <property type="evidence" value="ECO:0007669"/>
    <property type="project" value="TreeGrafter"/>
</dbReference>
<dbReference type="InterPro" id="IPR031160">
    <property type="entry name" value="F_BAR_dom"/>
</dbReference>
<evidence type="ECO:0000256" key="1">
    <source>
        <dbReference type="ARBA" id="ARBA00004245"/>
    </source>
</evidence>